<reference evidence="2 3" key="1">
    <citation type="submission" date="2015-01" db="EMBL/GenBank/DDBJ databases">
        <title>Evolution of Trichinella species and genotypes.</title>
        <authorList>
            <person name="Korhonen P.K."/>
            <person name="Edoardo P."/>
            <person name="Giuseppe L.R."/>
            <person name="Gasser R.B."/>
        </authorList>
    </citation>
    <scope>NUCLEOTIDE SEQUENCE [LARGE SCALE GENOMIC DNA]</scope>
    <source>
        <strain evidence="2">ISS37</strain>
    </source>
</reference>
<protein>
    <submittedName>
        <fullName evidence="2">Uncharacterized protein</fullName>
    </submittedName>
</protein>
<name>A0A0V0RCC2_9BILA</name>
<evidence type="ECO:0000313" key="3">
    <source>
        <dbReference type="Proteomes" id="UP000054630"/>
    </source>
</evidence>
<dbReference type="Proteomes" id="UP000054630">
    <property type="component" value="Unassembled WGS sequence"/>
</dbReference>
<feature type="region of interest" description="Disordered" evidence="1">
    <location>
        <begin position="34"/>
        <end position="53"/>
    </location>
</feature>
<accession>A0A0V0RCC2</accession>
<sequence length="53" mass="5911">MPISVSVSNPEINTFDDREAVWLPCKGKSSALARNLSMRSPGKVYSKNQNDDR</sequence>
<gene>
    <name evidence="2" type="ORF">T07_564</name>
</gene>
<organism evidence="2 3">
    <name type="scientific">Trichinella nelsoni</name>
    <dbReference type="NCBI Taxonomy" id="6336"/>
    <lineage>
        <taxon>Eukaryota</taxon>
        <taxon>Metazoa</taxon>
        <taxon>Ecdysozoa</taxon>
        <taxon>Nematoda</taxon>
        <taxon>Enoplea</taxon>
        <taxon>Dorylaimia</taxon>
        <taxon>Trichinellida</taxon>
        <taxon>Trichinellidae</taxon>
        <taxon>Trichinella</taxon>
    </lineage>
</organism>
<dbReference type="EMBL" id="JYDL01000901">
    <property type="protein sequence ID" value="KRX12048.1"/>
    <property type="molecule type" value="Genomic_DNA"/>
</dbReference>
<proteinExistence type="predicted"/>
<comment type="caution">
    <text evidence="2">The sequence shown here is derived from an EMBL/GenBank/DDBJ whole genome shotgun (WGS) entry which is preliminary data.</text>
</comment>
<dbReference type="OrthoDB" id="5934951at2759"/>
<evidence type="ECO:0000313" key="2">
    <source>
        <dbReference type="EMBL" id="KRX12048.1"/>
    </source>
</evidence>
<dbReference type="AlphaFoldDB" id="A0A0V0RCC2"/>
<evidence type="ECO:0000256" key="1">
    <source>
        <dbReference type="SAM" id="MobiDB-lite"/>
    </source>
</evidence>
<keyword evidence="3" id="KW-1185">Reference proteome</keyword>